<keyword evidence="6" id="KW-0961">Cell wall biogenesis/degradation</keyword>
<keyword evidence="3" id="KW-0378">Hydrolase</keyword>
<protein>
    <recommendedName>
        <fullName evidence="10">Peptidase S11 D-alanyl-D-alanine carboxypeptidase A N-terminal domain-containing protein</fullName>
    </recommendedName>
</protein>
<evidence type="ECO:0000256" key="7">
    <source>
        <dbReference type="PIRSR" id="PIRSR618044-1"/>
    </source>
</evidence>
<accession>A0A1F6ACG4</accession>
<dbReference type="GO" id="GO:0071555">
    <property type="term" value="P:cell wall organization"/>
    <property type="evidence" value="ECO:0007669"/>
    <property type="project" value="UniProtKB-KW"/>
</dbReference>
<dbReference type="InterPro" id="IPR018044">
    <property type="entry name" value="Peptidase_S11"/>
</dbReference>
<dbReference type="PANTHER" id="PTHR21581">
    <property type="entry name" value="D-ALANYL-D-ALANINE CARBOXYPEPTIDASE"/>
    <property type="match status" value="1"/>
</dbReference>
<dbReference type="EMBL" id="MFJN01000009">
    <property type="protein sequence ID" value="OGG22103.1"/>
    <property type="molecule type" value="Genomic_DNA"/>
</dbReference>
<feature type="active site" evidence="7">
    <location>
        <position position="154"/>
    </location>
</feature>
<dbReference type="Pfam" id="PF00768">
    <property type="entry name" value="Peptidase_S11"/>
    <property type="match status" value="1"/>
</dbReference>
<dbReference type="AlphaFoldDB" id="A0A1F6ACG4"/>
<evidence type="ECO:0000256" key="1">
    <source>
        <dbReference type="ARBA" id="ARBA00007164"/>
    </source>
</evidence>
<dbReference type="STRING" id="1798384.A3D03_01945"/>
<name>A0A1F6ACG4_9BACT</name>
<proteinExistence type="inferred from homology"/>
<evidence type="ECO:0000256" key="3">
    <source>
        <dbReference type="ARBA" id="ARBA00022801"/>
    </source>
</evidence>
<evidence type="ECO:0000259" key="10">
    <source>
        <dbReference type="Pfam" id="PF00768"/>
    </source>
</evidence>
<sequence>MPKSKYIPKILKYQWKILWFFLITVFLLLNPSANIYFHPVDLAQGLTLSPDSDLPEPPPIPIKITDNDIPQISAEAVLIKDVPSGIVLYSKNSREIYSPASTTKIVTALVALDYYHLDDVLTVQSDNIQGRVMGLVKKEKITFEALLYGMLVHSANDAAYAIAENYPGGLTKFVEKMNDKVIDLGLTNTHLTNPAGFDDKNHFSTAEDLVKVSLYGLNNKLFSKIVSTKRIVVSDVTYSYFHDLINVNELLGKIAGVAGVKTGQTENGGEILISEVKKNDTLVIIAVLKSKERFADTEKLINYIYTNYNWLPLNNLIPTIQAK</sequence>
<evidence type="ECO:0000256" key="4">
    <source>
        <dbReference type="ARBA" id="ARBA00022960"/>
    </source>
</evidence>
<dbReference type="PRINTS" id="PR00725">
    <property type="entry name" value="DADACBPTASE1"/>
</dbReference>
<dbReference type="Gene3D" id="3.40.710.10">
    <property type="entry name" value="DD-peptidase/beta-lactamase superfamily"/>
    <property type="match status" value="1"/>
</dbReference>
<keyword evidence="4" id="KW-0133">Cell shape</keyword>
<dbReference type="Proteomes" id="UP000177092">
    <property type="component" value="Unassembled WGS sequence"/>
</dbReference>
<keyword evidence="5" id="KW-0573">Peptidoglycan synthesis</keyword>
<dbReference type="InterPro" id="IPR001967">
    <property type="entry name" value="Peptidase_S11_N"/>
</dbReference>
<dbReference type="InterPro" id="IPR012338">
    <property type="entry name" value="Beta-lactam/transpept-like"/>
</dbReference>
<evidence type="ECO:0000313" key="11">
    <source>
        <dbReference type="EMBL" id="OGG22103.1"/>
    </source>
</evidence>
<comment type="similarity">
    <text evidence="1 9">Belongs to the peptidase S11 family.</text>
</comment>
<feature type="binding site" evidence="8">
    <location>
        <position position="261"/>
    </location>
    <ligand>
        <name>substrate</name>
    </ligand>
</feature>
<keyword evidence="2" id="KW-0732">Signal</keyword>
<feature type="domain" description="Peptidase S11 D-alanyl-D-alanine carboxypeptidase A N-terminal" evidence="10">
    <location>
        <begin position="68"/>
        <end position="290"/>
    </location>
</feature>
<dbReference type="SUPFAM" id="SSF56601">
    <property type="entry name" value="beta-lactamase/transpeptidase-like"/>
    <property type="match status" value="1"/>
</dbReference>
<evidence type="ECO:0000256" key="5">
    <source>
        <dbReference type="ARBA" id="ARBA00022984"/>
    </source>
</evidence>
<evidence type="ECO:0000256" key="6">
    <source>
        <dbReference type="ARBA" id="ARBA00023316"/>
    </source>
</evidence>
<gene>
    <name evidence="11" type="ORF">A3D03_01945</name>
</gene>
<organism evidence="11 12">
    <name type="scientific">Candidatus Gottesmanbacteria bacterium RIFCSPHIGHO2_02_FULL_40_13</name>
    <dbReference type="NCBI Taxonomy" id="1798384"/>
    <lineage>
        <taxon>Bacteria</taxon>
        <taxon>Candidatus Gottesmaniibacteriota</taxon>
    </lineage>
</organism>
<dbReference type="GO" id="GO:0009252">
    <property type="term" value="P:peptidoglycan biosynthetic process"/>
    <property type="evidence" value="ECO:0007669"/>
    <property type="project" value="UniProtKB-KW"/>
</dbReference>
<evidence type="ECO:0000256" key="8">
    <source>
        <dbReference type="PIRSR" id="PIRSR618044-2"/>
    </source>
</evidence>
<dbReference type="GO" id="GO:0009002">
    <property type="term" value="F:serine-type D-Ala-D-Ala carboxypeptidase activity"/>
    <property type="evidence" value="ECO:0007669"/>
    <property type="project" value="InterPro"/>
</dbReference>
<reference evidence="11 12" key="1">
    <citation type="journal article" date="2016" name="Nat. Commun.">
        <title>Thousands of microbial genomes shed light on interconnected biogeochemical processes in an aquifer system.</title>
        <authorList>
            <person name="Anantharaman K."/>
            <person name="Brown C.T."/>
            <person name="Hug L.A."/>
            <person name="Sharon I."/>
            <person name="Castelle C.J."/>
            <person name="Probst A.J."/>
            <person name="Thomas B.C."/>
            <person name="Singh A."/>
            <person name="Wilkins M.J."/>
            <person name="Karaoz U."/>
            <person name="Brodie E.L."/>
            <person name="Williams K.H."/>
            <person name="Hubbard S.S."/>
            <person name="Banfield J.F."/>
        </authorList>
    </citation>
    <scope>NUCLEOTIDE SEQUENCE [LARGE SCALE GENOMIC DNA]</scope>
</reference>
<feature type="active site" description="Proton acceptor" evidence="7">
    <location>
        <position position="104"/>
    </location>
</feature>
<dbReference type="GO" id="GO:0006508">
    <property type="term" value="P:proteolysis"/>
    <property type="evidence" value="ECO:0007669"/>
    <property type="project" value="InterPro"/>
</dbReference>
<feature type="active site" description="Acyl-ester intermediate" evidence="7">
    <location>
        <position position="101"/>
    </location>
</feature>
<dbReference type="PANTHER" id="PTHR21581:SF33">
    <property type="entry name" value="D-ALANYL-D-ALANINE CARBOXYPEPTIDASE DACB"/>
    <property type="match status" value="1"/>
</dbReference>
<evidence type="ECO:0000256" key="2">
    <source>
        <dbReference type="ARBA" id="ARBA00022729"/>
    </source>
</evidence>
<evidence type="ECO:0000313" key="12">
    <source>
        <dbReference type="Proteomes" id="UP000177092"/>
    </source>
</evidence>
<evidence type="ECO:0000256" key="9">
    <source>
        <dbReference type="RuleBase" id="RU004016"/>
    </source>
</evidence>
<dbReference type="GO" id="GO:0008360">
    <property type="term" value="P:regulation of cell shape"/>
    <property type="evidence" value="ECO:0007669"/>
    <property type="project" value="UniProtKB-KW"/>
</dbReference>
<comment type="caution">
    <text evidence="11">The sequence shown here is derived from an EMBL/GenBank/DDBJ whole genome shotgun (WGS) entry which is preliminary data.</text>
</comment>